<sequence>MQVFFSSKSSLPNPHFIRSFGDRRFPAMADEKPPVVAEKTLHPTSLCNTTCMLSLPSFDFHYFTIHKCILIPCFHVLKLNIEAISRTLRSIQPAHYLFKVESLSVLLNTDIEKYESGSFEVGGYKWSLCIYPNGNKKSDGEGHISLYLEISDAQNLPLGWEVTVNFKFFVFNHIHEKYLTVQDADGKVRHFNAMKTRCGFAQFLSLDVLKDPCNGYLMDDSCIFGAEVFVIKYSGKGESLSMIKDPVDGTFTWTIENFSALNQEVLYSEIFTVKELKWHVLMHFLHFSSFLIAVKWINVQMKLYTAFELLIKDQCNDEIVMPSHVKSNERLTVFLFVCLFAAKVWFRDTIENWGFPDMVSLSDLNDKSKYFLLNDSLIVEAKISLMMHSKNIS</sequence>
<dbReference type="Proteomes" id="UP000288805">
    <property type="component" value="Unassembled WGS sequence"/>
</dbReference>
<dbReference type="SUPFAM" id="SSF49599">
    <property type="entry name" value="TRAF domain-like"/>
    <property type="match status" value="2"/>
</dbReference>
<name>A0A438HDH2_VITVI</name>
<evidence type="ECO:0000259" key="1">
    <source>
        <dbReference type="PROSITE" id="PS50144"/>
    </source>
</evidence>
<dbReference type="Gene3D" id="2.60.210.10">
    <property type="entry name" value="Apoptosis, Tumor Necrosis Factor Receptor Associated Protein 2, Chain A"/>
    <property type="match status" value="2"/>
</dbReference>
<feature type="domain" description="MATH" evidence="1">
    <location>
        <begin position="248"/>
        <end position="383"/>
    </location>
</feature>
<feature type="domain" description="MATH" evidence="1">
    <location>
        <begin position="93"/>
        <end position="228"/>
    </location>
</feature>
<dbReference type="Pfam" id="PF22486">
    <property type="entry name" value="MATH_2"/>
    <property type="match status" value="2"/>
</dbReference>
<dbReference type="PROSITE" id="PS50144">
    <property type="entry name" value="MATH"/>
    <property type="match status" value="2"/>
</dbReference>
<dbReference type="AlphaFoldDB" id="A0A438HDH2"/>
<proteinExistence type="predicted"/>
<keyword evidence="2" id="KW-0378">Hydrolase</keyword>
<organism evidence="2 3">
    <name type="scientific">Vitis vinifera</name>
    <name type="common">Grape</name>
    <dbReference type="NCBI Taxonomy" id="29760"/>
    <lineage>
        <taxon>Eukaryota</taxon>
        <taxon>Viridiplantae</taxon>
        <taxon>Streptophyta</taxon>
        <taxon>Embryophyta</taxon>
        <taxon>Tracheophyta</taxon>
        <taxon>Spermatophyta</taxon>
        <taxon>Magnoliopsida</taxon>
        <taxon>eudicotyledons</taxon>
        <taxon>Gunneridae</taxon>
        <taxon>Pentapetalae</taxon>
        <taxon>rosids</taxon>
        <taxon>Vitales</taxon>
        <taxon>Vitaceae</taxon>
        <taxon>Viteae</taxon>
        <taxon>Vitis</taxon>
    </lineage>
</organism>
<dbReference type="InterPro" id="IPR008974">
    <property type="entry name" value="TRAF-like"/>
</dbReference>
<dbReference type="GO" id="GO:0016787">
    <property type="term" value="F:hydrolase activity"/>
    <property type="evidence" value="ECO:0007669"/>
    <property type="project" value="UniProtKB-KW"/>
</dbReference>
<dbReference type="PANTHER" id="PTHR46162">
    <property type="entry name" value="TRAF-LIKE FAMILY PROTEIN"/>
    <property type="match status" value="1"/>
</dbReference>
<dbReference type="SMART" id="SM00061">
    <property type="entry name" value="MATH"/>
    <property type="match status" value="1"/>
</dbReference>
<evidence type="ECO:0000313" key="3">
    <source>
        <dbReference type="Proteomes" id="UP000288805"/>
    </source>
</evidence>
<dbReference type="PANTHER" id="PTHR46162:SF40">
    <property type="entry name" value="TRAF-LIKE FAMILY PROTEIN"/>
    <property type="match status" value="1"/>
</dbReference>
<dbReference type="CDD" id="cd00121">
    <property type="entry name" value="MATH"/>
    <property type="match status" value="2"/>
</dbReference>
<reference evidence="2 3" key="1">
    <citation type="journal article" date="2018" name="PLoS Genet.">
        <title>Population sequencing reveals clonal diversity and ancestral inbreeding in the grapevine cultivar Chardonnay.</title>
        <authorList>
            <person name="Roach M.J."/>
            <person name="Johnson D.L."/>
            <person name="Bohlmann J."/>
            <person name="van Vuuren H.J."/>
            <person name="Jones S.J."/>
            <person name="Pretorius I.S."/>
            <person name="Schmidt S.A."/>
            <person name="Borneman A.R."/>
        </authorList>
    </citation>
    <scope>NUCLEOTIDE SEQUENCE [LARGE SCALE GENOMIC DNA]</scope>
    <source>
        <strain evidence="3">cv. Chardonnay</strain>
        <tissue evidence="2">Leaf</tissue>
    </source>
</reference>
<gene>
    <name evidence="2" type="primary">UBP12_1</name>
    <name evidence="2" type="ORF">CK203_046273</name>
</gene>
<dbReference type="EMBL" id="QGNW01000239">
    <property type="protein sequence ID" value="RVW82515.1"/>
    <property type="molecule type" value="Genomic_DNA"/>
</dbReference>
<comment type="caution">
    <text evidence="2">The sequence shown here is derived from an EMBL/GenBank/DDBJ whole genome shotgun (WGS) entry which is preliminary data.</text>
</comment>
<evidence type="ECO:0000313" key="2">
    <source>
        <dbReference type="EMBL" id="RVW82515.1"/>
    </source>
</evidence>
<protein>
    <submittedName>
        <fullName evidence="2">Ubiquitin carboxyl-terminal hydrolase 12</fullName>
    </submittedName>
</protein>
<dbReference type="InterPro" id="IPR002083">
    <property type="entry name" value="MATH/TRAF_dom"/>
</dbReference>
<accession>A0A438HDH2</accession>